<sequence length="92" mass="10557">MCHIVKKLLAEKLIDDFYEEYARDGEQVLPTQQDLADRLKAFLPTDQHELLYRWEAECIETCGRELRRFADFVAGILMATPPHAEDDAGCDG</sequence>
<protein>
    <submittedName>
        <fullName evidence="1">Uncharacterized protein</fullName>
    </submittedName>
</protein>
<comment type="caution">
    <text evidence="1">The sequence shown here is derived from an EMBL/GenBank/DDBJ whole genome shotgun (WGS) entry which is preliminary data.</text>
</comment>
<proteinExistence type="predicted"/>
<gene>
    <name evidence="1" type="ORF">AYW79_12780</name>
</gene>
<dbReference type="Proteomes" id="UP000077421">
    <property type="component" value="Unassembled WGS sequence"/>
</dbReference>
<dbReference type="AlphaFoldDB" id="A0A853KC85"/>
<reference evidence="1 2" key="1">
    <citation type="submission" date="2016-02" db="EMBL/GenBank/DDBJ databases">
        <title>Draft genome sequence of Acidibacillus ferrooxidans SLC66.</title>
        <authorList>
            <person name="Oliveira G."/>
            <person name="Nancucheo I."/>
            <person name="Dall'Agnol H."/>
            <person name="Johnson B."/>
            <person name="Oliveira R."/>
            <person name="Nunes G.L."/>
            <person name="Tzotzos G."/>
            <person name="Orellana S.C."/>
            <person name="Salim A.C."/>
            <person name="Araujo F.M."/>
        </authorList>
    </citation>
    <scope>NUCLEOTIDE SEQUENCE [LARGE SCALE GENOMIC DNA]</scope>
    <source>
        <strain evidence="1 2">SLC66</strain>
    </source>
</reference>
<evidence type="ECO:0000313" key="1">
    <source>
        <dbReference type="EMBL" id="OAG92910.1"/>
    </source>
</evidence>
<dbReference type="OrthoDB" id="2989281at2"/>
<dbReference type="EMBL" id="LSUQ01000056">
    <property type="protein sequence ID" value="OAG92910.1"/>
    <property type="molecule type" value="Genomic_DNA"/>
</dbReference>
<name>A0A853KC85_9BACL</name>
<accession>A0A853KC85</accession>
<evidence type="ECO:0000313" key="2">
    <source>
        <dbReference type="Proteomes" id="UP000077421"/>
    </source>
</evidence>
<organism evidence="1 2">
    <name type="scientific">Ferroacidibacillus organovorans</name>
    <dbReference type="NCBI Taxonomy" id="1765683"/>
    <lineage>
        <taxon>Bacteria</taxon>
        <taxon>Bacillati</taxon>
        <taxon>Bacillota</taxon>
        <taxon>Bacilli</taxon>
        <taxon>Bacillales</taxon>
        <taxon>Alicyclobacillaceae</taxon>
        <taxon>Ferroacidibacillus</taxon>
    </lineage>
</organism>
<dbReference type="RefSeq" id="WP_156481888.1">
    <property type="nucleotide sequence ID" value="NZ_LSUQ01000056.1"/>
</dbReference>